<protein>
    <submittedName>
        <fullName evidence="2">Uncharacterized protein</fullName>
    </submittedName>
</protein>
<name>A0ABS8SNT0_DATST</name>
<keyword evidence="1" id="KW-0175">Coiled coil</keyword>
<comment type="caution">
    <text evidence="2">The sequence shown here is derived from an EMBL/GenBank/DDBJ whole genome shotgun (WGS) entry which is preliminary data.</text>
</comment>
<sequence>MYSQKFFADLGKTRVSGGDFGERWRESPEEQAKQIVELKVDFPNLVHSWRVCSQKFVADLVKLRDLVGILVKDGENLQVRYGELESKEKELMAQLESVLKEKAQITEQMHENSN</sequence>
<organism evidence="2 3">
    <name type="scientific">Datura stramonium</name>
    <name type="common">Jimsonweed</name>
    <name type="synonym">Common thornapple</name>
    <dbReference type="NCBI Taxonomy" id="4076"/>
    <lineage>
        <taxon>Eukaryota</taxon>
        <taxon>Viridiplantae</taxon>
        <taxon>Streptophyta</taxon>
        <taxon>Embryophyta</taxon>
        <taxon>Tracheophyta</taxon>
        <taxon>Spermatophyta</taxon>
        <taxon>Magnoliopsida</taxon>
        <taxon>eudicotyledons</taxon>
        <taxon>Gunneridae</taxon>
        <taxon>Pentapetalae</taxon>
        <taxon>asterids</taxon>
        <taxon>lamiids</taxon>
        <taxon>Solanales</taxon>
        <taxon>Solanaceae</taxon>
        <taxon>Solanoideae</taxon>
        <taxon>Datureae</taxon>
        <taxon>Datura</taxon>
    </lineage>
</organism>
<evidence type="ECO:0000313" key="3">
    <source>
        <dbReference type="Proteomes" id="UP000823775"/>
    </source>
</evidence>
<evidence type="ECO:0000313" key="2">
    <source>
        <dbReference type="EMBL" id="MCD7460429.1"/>
    </source>
</evidence>
<proteinExistence type="predicted"/>
<dbReference type="EMBL" id="JACEIK010000652">
    <property type="protein sequence ID" value="MCD7460429.1"/>
    <property type="molecule type" value="Genomic_DNA"/>
</dbReference>
<reference evidence="2 3" key="1">
    <citation type="journal article" date="2021" name="BMC Genomics">
        <title>Datura genome reveals duplications of psychoactive alkaloid biosynthetic genes and high mutation rate following tissue culture.</title>
        <authorList>
            <person name="Rajewski A."/>
            <person name="Carter-House D."/>
            <person name="Stajich J."/>
            <person name="Litt A."/>
        </authorList>
    </citation>
    <scope>NUCLEOTIDE SEQUENCE [LARGE SCALE GENOMIC DNA]</scope>
    <source>
        <strain evidence="2">AR-01</strain>
    </source>
</reference>
<evidence type="ECO:0000256" key="1">
    <source>
        <dbReference type="SAM" id="Coils"/>
    </source>
</evidence>
<accession>A0ABS8SNT0</accession>
<dbReference type="Proteomes" id="UP000823775">
    <property type="component" value="Unassembled WGS sequence"/>
</dbReference>
<gene>
    <name evidence="2" type="ORF">HAX54_043525</name>
</gene>
<feature type="coiled-coil region" evidence="1">
    <location>
        <begin position="81"/>
        <end position="108"/>
    </location>
</feature>
<keyword evidence="3" id="KW-1185">Reference proteome</keyword>